<dbReference type="Proteomes" id="UP000077177">
    <property type="component" value="Chromosome"/>
</dbReference>
<dbReference type="STRING" id="1492898.SY85_04650"/>
<dbReference type="CDD" id="cd04301">
    <property type="entry name" value="NAT_SF"/>
    <property type="match status" value="1"/>
</dbReference>
<dbReference type="RefSeq" id="WP_066402030.1">
    <property type="nucleotide sequence ID" value="NZ_CP011390.1"/>
</dbReference>
<evidence type="ECO:0000313" key="2">
    <source>
        <dbReference type="EMBL" id="ANE49886.1"/>
    </source>
</evidence>
<reference evidence="3" key="1">
    <citation type="submission" date="2015-01" db="EMBL/GenBank/DDBJ databases">
        <title>Flavisolibacter sp./LCS9/ whole genome sequencing.</title>
        <authorList>
            <person name="Kim M.K."/>
            <person name="Srinivasan S."/>
            <person name="Lee J.-J."/>
        </authorList>
    </citation>
    <scope>NUCLEOTIDE SEQUENCE [LARGE SCALE GENOMIC DNA]</scope>
    <source>
        <strain evidence="3">LCS9</strain>
    </source>
</reference>
<dbReference type="PROSITE" id="PS51186">
    <property type="entry name" value="GNAT"/>
    <property type="match status" value="1"/>
</dbReference>
<dbReference type="AlphaFoldDB" id="A0A172TSB1"/>
<dbReference type="InterPro" id="IPR016181">
    <property type="entry name" value="Acyl_CoA_acyltransferase"/>
</dbReference>
<gene>
    <name evidence="2" type="ORF">SY85_04650</name>
</gene>
<dbReference type="Gene3D" id="3.40.630.30">
    <property type="match status" value="1"/>
</dbReference>
<protein>
    <submittedName>
        <fullName evidence="2">GNAT family acetyltransferase</fullName>
    </submittedName>
</protein>
<dbReference type="KEGG" id="fla:SY85_04650"/>
<accession>A0A172TSB1</accession>
<organism evidence="2 3">
    <name type="scientific">Flavisolibacter tropicus</name>
    <dbReference type="NCBI Taxonomy" id="1492898"/>
    <lineage>
        <taxon>Bacteria</taxon>
        <taxon>Pseudomonadati</taxon>
        <taxon>Bacteroidota</taxon>
        <taxon>Chitinophagia</taxon>
        <taxon>Chitinophagales</taxon>
        <taxon>Chitinophagaceae</taxon>
        <taxon>Flavisolibacter</taxon>
    </lineage>
</organism>
<evidence type="ECO:0000259" key="1">
    <source>
        <dbReference type="PROSITE" id="PS51186"/>
    </source>
</evidence>
<dbReference type="Pfam" id="PF00583">
    <property type="entry name" value="Acetyltransf_1"/>
    <property type="match status" value="1"/>
</dbReference>
<keyword evidence="3" id="KW-1185">Reference proteome</keyword>
<sequence>MIILNSSLADVNTIFNLYNQATEHQKKVFTKNWVGFEKSLIEAEILENHQWKIIVDGQIACVFATTFNDPLIWEEKDLEPSIYIHRIATATAFRGNGFVKHIANWAVQYAKTVNRSFVRLDTWGGNIKLNQYYMDCGFTYLGTRSLKDSSRLPAHYKEGELYSLFEIPV</sequence>
<name>A0A172TSB1_9BACT</name>
<dbReference type="OrthoDB" id="758560at2"/>
<feature type="domain" description="N-acetyltransferase" evidence="1">
    <location>
        <begin position="1"/>
        <end position="168"/>
    </location>
</feature>
<evidence type="ECO:0000313" key="3">
    <source>
        <dbReference type="Proteomes" id="UP000077177"/>
    </source>
</evidence>
<dbReference type="InterPro" id="IPR000182">
    <property type="entry name" value="GNAT_dom"/>
</dbReference>
<proteinExistence type="predicted"/>
<dbReference type="SUPFAM" id="SSF55729">
    <property type="entry name" value="Acyl-CoA N-acyltransferases (Nat)"/>
    <property type="match status" value="1"/>
</dbReference>
<reference evidence="2 3" key="2">
    <citation type="journal article" date="2016" name="Int. J. Syst. Evol. Microbiol.">
        <title>Flavisolibacter tropicus sp. nov., isolated from tropical soil.</title>
        <authorList>
            <person name="Lee J.J."/>
            <person name="Kang M.S."/>
            <person name="Kim G.S."/>
            <person name="Lee C.S."/>
            <person name="Lim S."/>
            <person name="Lee J."/>
            <person name="Roh S.H."/>
            <person name="Kang H."/>
            <person name="Ha J.M."/>
            <person name="Bae S."/>
            <person name="Jung H.Y."/>
            <person name="Kim M.K."/>
        </authorList>
    </citation>
    <scope>NUCLEOTIDE SEQUENCE [LARGE SCALE GENOMIC DNA]</scope>
    <source>
        <strain evidence="2 3">LCS9</strain>
    </source>
</reference>
<dbReference type="EMBL" id="CP011390">
    <property type="protein sequence ID" value="ANE49886.1"/>
    <property type="molecule type" value="Genomic_DNA"/>
</dbReference>
<keyword evidence="2" id="KW-0808">Transferase</keyword>
<dbReference type="GO" id="GO:0016747">
    <property type="term" value="F:acyltransferase activity, transferring groups other than amino-acyl groups"/>
    <property type="evidence" value="ECO:0007669"/>
    <property type="project" value="InterPro"/>
</dbReference>